<evidence type="ECO:0000259" key="1">
    <source>
        <dbReference type="Pfam" id="PF21246"/>
    </source>
</evidence>
<dbReference type="SUPFAM" id="SSF48371">
    <property type="entry name" value="ARM repeat"/>
    <property type="match status" value="1"/>
</dbReference>
<accession>A0A0B6YPZ9</accession>
<dbReference type="EMBL" id="HACG01010670">
    <property type="protein sequence ID" value="CEK57535.1"/>
    <property type="molecule type" value="Transcribed_RNA"/>
</dbReference>
<reference evidence="2" key="1">
    <citation type="submission" date="2014-12" db="EMBL/GenBank/DDBJ databases">
        <title>Insight into the proteome of Arion vulgaris.</title>
        <authorList>
            <person name="Aradska J."/>
            <person name="Bulat T."/>
            <person name="Smidak R."/>
            <person name="Sarate P."/>
            <person name="Gangsoo J."/>
            <person name="Sialana F."/>
            <person name="Bilban M."/>
            <person name="Lubec G."/>
        </authorList>
    </citation>
    <scope>NUCLEOTIDE SEQUENCE</scope>
    <source>
        <tissue evidence="2">Skin</tissue>
    </source>
</reference>
<dbReference type="Pfam" id="PF21246">
    <property type="entry name" value="Usp38-like_N"/>
    <property type="match status" value="1"/>
</dbReference>
<proteinExistence type="predicted"/>
<sequence>GTIWKTQPPVLLAQCLAEIFNIISAPRTEEQLEPAICLAAIVKHIPIEIANKVVRDIVTDNTVTDKSVAAAMYHIMEWLKWPTAQNVELWLLCFLIELGAARKYSLLSCITENYIVQVVQNLEYPHLRQASFRIVSHLLLGFQHSPGPFHKCLEKICNIILNLRDDRTPESGTFLTQISV</sequence>
<dbReference type="InterPro" id="IPR049407">
    <property type="entry name" value="Usp38-like_N"/>
</dbReference>
<feature type="non-terminal residue" evidence="2">
    <location>
        <position position="180"/>
    </location>
</feature>
<name>A0A0B6YPZ9_9EUPU</name>
<dbReference type="InterPro" id="IPR016024">
    <property type="entry name" value="ARM-type_fold"/>
</dbReference>
<evidence type="ECO:0000313" key="2">
    <source>
        <dbReference type="EMBL" id="CEK57535.1"/>
    </source>
</evidence>
<feature type="non-terminal residue" evidence="2">
    <location>
        <position position="1"/>
    </location>
</feature>
<organism evidence="2">
    <name type="scientific">Arion vulgaris</name>
    <dbReference type="NCBI Taxonomy" id="1028688"/>
    <lineage>
        <taxon>Eukaryota</taxon>
        <taxon>Metazoa</taxon>
        <taxon>Spiralia</taxon>
        <taxon>Lophotrochozoa</taxon>
        <taxon>Mollusca</taxon>
        <taxon>Gastropoda</taxon>
        <taxon>Heterobranchia</taxon>
        <taxon>Euthyneura</taxon>
        <taxon>Panpulmonata</taxon>
        <taxon>Eupulmonata</taxon>
        <taxon>Stylommatophora</taxon>
        <taxon>Helicina</taxon>
        <taxon>Arionoidea</taxon>
        <taxon>Arionidae</taxon>
        <taxon>Arion</taxon>
    </lineage>
</organism>
<protein>
    <recommendedName>
        <fullName evidence="1">Ubiquitin carboxyl-terminal hydrolase 38-like N-terminal domain-containing protein</fullName>
    </recommendedName>
</protein>
<dbReference type="AlphaFoldDB" id="A0A0B6YPZ9"/>
<gene>
    <name evidence="2" type="primary">ORF30423</name>
</gene>
<feature type="domain" description="Ubiquitin carboxyl-terminal hydrolase 38-like N-terminal" evidence="1">
    <location>
        <begin position="2"/>
        <end position="178"/>
    </location>
</feature>